<protein>
    <recommendedName>
        <fullName evidence="1">UBA domain-containing protein</fullName>
    </recommendedName>
</protein>
<dbReference type="SUPFAM" id="SSF46934">
    <property type="entry name" value="UBA-like"/>
    <property type="match status" value="1"/>
</dbReference>
<dbReference type="EMBL" id="CACVKT020007030">
    <property type="protein sequence ID" value="CAC5404749.1"/>
    <property type="molecule type" value="Genomic_DNA"/>
</dbReference>
<dbReference type="InterPro" id="IPR009060">
    <property type="entry name" value="UBA-like_sf"/>
</dbReference>
<dbReference type="Pfam" id="PF00627">
    <property type="entry name" value="UBA"/>
    <property type="match status" value="1"/>
</dbReference>
<dbReference type="InterPro" id="IPR015940">
    <property type="entry name" value="UBA"/>
</dbReference>
<proteinExistence type="predicted"/>
<dbReference type="Proteomes" id="UP000507470">
    <property type="component" value="Unassembled WGS sequence"/>
</dbReference>
<sequence length="256" mass="29697">MYFDNFATKELEAQFERLNYEFHVILRYDRNIVNEIMMYFKVFELDSACVKDIPGIKHIYSEEHILSILKDFKEEMPSVYLDLVPIYSGGKVYEAADWLLSRTVHHDVAMRKKPTLSEAQFQTQWTEQPSFRPSNESVIEMMSLGFTKEQAIDVLKCSDGNEEEAAIRLVNHPVHSDVTVQEKVAFFEEEEKIKDSDFVEIQDSDEEKQDSDEEIKELDKDIIADFSESITDLSPGDINGKTSKETINVSCLNRNR</sequence>
<gene>
    <name evidence="2" type="ORF">MCOR_38506</name>
</gene>
<evidence type="ECO:0000313" key="3">
    <source>
        <dbReference type="Proteomes" id="UP000507470"/>
    </source>
</evidence>
<evidence type="ECO:0000313" key="2">
    <source>
        <dbReference type="EMBL" id="CAC5404749.1"/>
    </source>
</evidence>
<dbReference type="SMART" id="SM00165">
    <property type="entry name" value="UBA"/>
    <property type="match status" value="1"/>
</dbReference>
<organism evidence="2 3">
    <name type="scientific">Mytilus coruscus</name>
    <name type="common">Sea mussel</name>
    <dbReference type="NCBI Taxonomy" id="42192"/>
    <lineage>
        <taxon>Eukaryota</taxon>
        <taxon>Metazoa</taxon>
        <taxon>Spiralia</taxon>
        <taxon>Lophotrochozoa</taxon>
        <taxon>Mollusca</taxon>
        <taxon>Bivalvia</taxon>
        <taxon>Autobranchia</taxon>
        <taxon>Pteriomorphia</taxon>
        <taxon>Mytilida</taxon>
        <taxon>Mytiloidea</taxon>
        <taxon>Mytilidae</taxon>
        <taxon>Mytilinae</taxon>
        <taxon>Mytilus</taxon>
    </lineage>
</organism>
<accession>A0A6J8DA04</accession>
<dbReference type="OrthoDB" id="361536at2759"/>
<feature type="domain" description="UBA" evidence="1">
    <location>
        <begin position="132"/>
        <end position="172"/>
    </location>
</feature>
<name>A0A6J8DA04_MYTCO</name>
<keyword evidence="3" id="KW-1185">Reference proteome</keyword>
<dbReference type="Gene3D" id="1.10.8.10">
    <property type="entry name" value="DNA helicase RuvA subunit, C-terminal domain"/>
    <property type="match status" value="1"/>
</dbReference>
<reference evidence="2 3" key="1">
    <citation type="submission" date="2020-06" db="EMBL/GenBank/DDBJ databases">
        <authorList>
            <person name="Li R."/>
            <person name="Bekaert M."/>
        </authorList>
    </citation>
    <scope>NUCLEOTIDE SEQUENCE [LARGE SCALE GENOMIC DNA]</scope>
    <source>
        <strain evidence="3">wild</strain>
    </source>
</reference>
<dbReference type="AlphaFoldDB" id="A0A6J8DA04"/>
<evidence type="ECO:0000259" key="1">
    <source>
        <dbReference type="PROSITE" id="PS50030"/>
    </source>
</evidence>
<dbReference type="PROSITE" id="PS50030">
    <property type="entry name" value="UBA"/>
    <property type="match status" value="1"/>
</dbReference>